<keyword evidence="8" id="KW-0963">Cytoplasm</keyword>
<dbReference type="GO" id="GO:0004521">
    <property type="term" value="F:RNA endonuclease activity"/>
    <property type="evidence" value="ECO:0007669"/>
    <property type="project" value="UniProtKB-UniRule"/>
</dbReference>
<dbReference type="Pfam" id="PF02130">
    <property type="entry name" value="YbeY"/>
    <property type="match status" value="1"/>
</dbReference>
<comment type="function">
    <text evidence="8">Single strand-specific metallo-endoribonuclease involved in late-stage 70S ribosome quality control and in maturation of the 3' terminus of the 16S rRNA.</text>
</comment>
<organism evidence="9 10">
    <name type="scientific">Cardiobacterium hominis (strain ATCC 15826 / DSM 8339 / NCTC 10426 / 6573)</name>
    <dbReference type="NCBI Taxonomy" id="638300"/>
    <lineage>
        <taxon>Bacteria</taxon>
        <taxon>Pseudomonadati</taxon>
        <taxon>Pseudomonadota</taxon>
        <taxon>Gammaproteobacteria</taxon>
        <taxon>Cardiobacteriales</taxon>
        <taxon>Cardiobacteriaceae</taxon>
        <taxon>Cardiobacterium</taxon>
    </lineage>
</organism>
<keyword evidence="6 8" id="KW-0378">Hydrolase</keyword>
<dbReference type="OrthoDB" id="9807740at2"/>
<comment type="similarity">
    <text evidence="1 8">Belongs to the endoribonuclease YbeY family.</text>
</comment>
<feature type="binding site" evidence="8">
    <location>
        <position position="116"/>
    </location>
    <ligand>
        <name>Zn(2+)</name>
        <dbReference type="ChEBI" id="CHEBI:29105"/>
        <note>catalytic</note>
    </ligand>
</feature>
<reference evidence="9 10" key="1">
    <citation type="submission" date="2009-08" db="EMBL/GenBank/DDBJ databases">
        <authorList>
            <person name="Qin X."/>
            <person name="Bachman B."/>
            <person name="Battles P."/>
            <person name="Bell A."/>
            <person name="Bess C."/>
            <person name="Bickham C."/>
            <person name="Chaboub L."/>
            <person name="Chen D."/>
            <person name="Coyle M."/>
            <person name="Deiros D.R."/>
            <person name="Dinh H."/>
            <person name="Forbes L."/>
            <person name="Fowler G."/>
            <person name="Francisco L."/>
            <person name="Fu Q."/>
            <person name="Gubbala S."/>
            <person name="Hale W."/>
            <person name="Han Y."/>
            <person name="Hemphill L."/>
            <person name="Highlander S.K."/>
            <person name="Hirani K."/>
            <person name="Hogues M."/>
            <person name="Jackson L."/>
            <person name="Jakkamsetti A."/>
            <person name="Javaid M."/>
            <person name="Jiang H."/>
            <person name="Korchina V."/>
            <person name="Kovar C."/>
            <person name="Lara F."/>
            <person name="Lee S."/>
            <person name="Mata R."/>
            <person name="Mathew T."/>
            <person name="Moen C."/>
            <person name="Morales K."/>
            <person name="Munidasa M."/>
            <person name="Nazareth L."/>
            <person name="Ngo R."/>
            <person name="Nguyen L."/>
            <person name="Okwuonu G."/>
            <person name="Ongeri F."/>
            <person name="Patil S."/>
            <person name="Petrosino J."/>
            <person name="Pham C."/>
            <person name="Pham P."/>
            <person name="Pu L.-L."/>
            <person name="Puazo M."/>
            <person name="Raj R."/>
            <person name="Reid J."/>
            <person name="Rouhana J."/>
            <person name="Saada N."/>
            <person name="Shang Y."/>
            <person name="Simmons D."/>
            <person name="Thornton R."/>
            <person name="Warren J."/>
            <person name="Weissenberger G."/>
            <person name="Zhang J."/>
            <person name="Zhang L."/>
            <person name="Zhou C."/>
            <person name="Zhu D."/>
            <person name="Muzny D."/>
            <person name="Worley K."/>
            <person name="Gibbs R."/>
        </authorList>
    </citation>
    <scope>NUCLEOTIDE SEQUENCE [LARGE SCALE GENOMIC DNA]</scope>
    <source>
        <strain evidence="10">ATCC 15826 / DSM 8339 / NCTC 10426 / 6573</strain>
    </source>
</reference>
<dbReference type="InterPro" id="IPR002036">
    <property type="entry name" value="YbeY"/>
</dbReference>
<evidence type="ECO:0000256" key="7">
    <source>
        <dbReference type="ARBA" id="ARBA00022833"/>
    </source>
</evidence>
<dbReference type="NCBIfam" id="TIGR00043">
    <property type="entry name" value="rRNA maturation RNase YbeY"/>
    <property type="match status" value="1"/>
</dbReference>
<dbReference type="HAMAP" id="MF_00009">
    <property type="entry name" value="Endoribonucl_YbeY"/>
    <property type="match status" value="1"/>
</dbReference>
<evidence type="ECO:0000256" key="5">
    <source>
        <dbReference type="ARBA" id="ARBA00022759"/>
    </source>
</evidence>
<dbReference type="PROSITE" id="PS01306">
    <property type="entry name" value="UPF0054"/>
    <property type="match status" value="1"/>
</dbReference>
<evidence type="ECO:0000256" key="1">
    <source>
        <dbReference type="ARBA" id="ARBA00010875"/>
    </source>
</evidence>
<dbReference type="PANTHER" id="PTHR46986">
    <property type="entry name" value="ENDORIBONUCLEASE YBEY, CHLOROPLASTIC"/>
    <property type="match status" value="1"/>
</dbReference>
<keyword evidence="2 8" id="KW-0690">Ribosome biogenesis</keyword>
<dbReference type="GO" id="GO:0005737">
    <property type="term" value="C:cytoplasm"/>
    <property type="evidence" value="ECO:0007669"/>
    <property type="project" value="UniProtKB-SubCell"/>
</dbReference>
<dbReference type="PANTHER" id="PTHR46986:SF1">
    <property type="entry name" value="ENDORIBONUCLEASE YBEY, CHLOROPLASTIC"/>
    <property type="match status" value="1"/>
</dbReference>
<comment type="caution">
    <text evidence="9">The sequence shown here is derived from an EMBL/GenBank/DDBJ whole genome shotgun (WGS) entry which is preliminary data.</text>
</comment>
<dbReference type="InterPro" id="IPR023091">
    <property type="entry name" value="MetalPrtase_cat_dom_sf_prd"/>
</dbReference>
<keyword evidence="10" id="KW-1185">Reference proteome</keyword>
<dbReference type="Gene3D" id="3.40.390.30">
    <property type="entry name" value="Metalloproteases ('zincins'), catalytic domain"/>
    <property type="match status" value="1"/>
</dbReference>
<feature type="binding site" evidence="8">
    <location>
        <position position="126"/>
    </location>
    <ligand>
        <name>Zn(2+)</name>
        <dbReference type="ChEBI" id="CHEBI:29105"/>
        <note>catalytic</note>
    </ligand>
</feature>
<keyword evidence="7 8" id="KW-0862">Zinc</keyword>
<dbReference type="EMBL" id="ACKY01000058">
    <property type="protein sequence ID" value="EEV88718.1"/>
    <property type="molecule type" value="Genomic_DNA"/>
</dbReference>
<dbReference type="GO" id="GO:0008270">
    <property type="term" value="F:zinc ion binding"/>
    <property type="evidence" value="ECO:0007669"/>
    <property type="project" value="UniProtKB-UniRule"/>
</dbReference>
<sequence length="161" mass="18553">MSLTIDYQTEELGNDERFPSEKRLQRWLETARATLAIEEALELTIRLVDNDEMQELNREYRGKDYPTNVLSFPCDWDLPEEPRLLGDVVIAAAVVNREAKEQKKTMEAHWAHIVIHGFLHLLGYDHIEDADAEKMENTERNILAQLGYADPYAETPAPVES</sequence>
<protein>
    <recommendedName>
        <fullName evidence="8">Endoribonuclease YbeY</fullName>
        <ecNumber evidence="8">3.1.-.-</ecNumber>
    </recommendedName>
</protein>
<gene>
    <name evidence="8 9" type="primary">ybeY</name>
    <name evidence="9" type="ORF">HMPREF0198_1208</name>
</gene>
<accession>C8N9N0</accession>
<evidence type="ECO:0000256" key="2">
    <source>
        <dbReference type="ARBA" id="ARBA00022517"/>
    </source>
</evidence>
<keyword evidence="3 8" id="KW-0540">Nuclease</keyword>
<keyword evidence="4 8" id="KW-0479">Metal-binding</keyword>
<dbReference type="GO" id="GO:0004222">
    <property type="term" value="F:metalloendopeptidase activity"/>
    <property type="evidence" value="ECO:0007669"/>
    <property type="project" value="InterPro"/>
</dbReference>
<keyword evidence="5 8" id="KW-0255">Endonuclease</keyword>
<evidence type="ECO:0000256" key="3">
    <source>
        <dbReference type="ARBA" id="ARBA00022722"/>
    </source>
</evidence>
<feature type="binding site" evidence="8">
    <location>
        <position position="120"/>
    </location>
    <ligand>
        <name>Zn(2+)</name>
        <dbReference type="ChEBI" id="CHEBI:29105"/>
        <note>catalytic</note>
    </ligand>
</feature>
<keyword evidence="8" id="KW-0698">rRNA processing</keyword>
<dbReference type="GO" id="GO:0006364">
    <property type="term" value="P:rRNA processing"/>
    <property type="evidence" value="ECO:0007669"/>
    <property type="project" value="UniProtKB-UniRule"/>
</dbReference>
<evidence type="ECO:0000313" key="10">
    <source>
        <dbReference type="Proteomes" id="UP000004870"/>
    </source>
</evidence>
<name>C8N9N0_CARH6</name>
<comment type="subcellular location">
    <subcellularLocation>
        <location evidence="8">Cytoplasm</location>
    </subcellularLocation>
</comment>
<dbReference type="Proteomes" id="UP000004870">
    <property type="component" value="Unassembled WGS sequence"/>
</dbReference>
<proteinExistence type="inferred from homology"/>
<dbReference type="HOGENOM" id="CLU_106710_0_1_6"/>
<dbReference type="InterPro" id="IPR020549">
    <property type="entry name" value="YbeY_CS"/>
</dbReference>
<dbReference type="EC" id="3.1.-.-" evidence="8"/>
<dbReference type="GeneID" id="84788657"/>
<dbReference type="RefSeq" id="WP_004141010.1">
    <property type="nucleotide sequence ID" value="NZ_GG694026.1"/>
</dbReference>
<dbReference type="SUPFAM" id="SSF55486">
    <property type="entry name" value="Metalloproteases ('zincins'), catalytic domain"/>
    <property type="match status" value="1"/>
</dbReference>
<comment type="cofactor">
    <cofactor evidence="8">
        <name>Zn(2+)</name>
        <dbReference type="ChEBI" id="CHEBI:29105"/>
    </cofactor>
    <text evidence="8">Binds 1 zinc ion.</text>
</comment>
<evidence type="ECO:0000256" key="6">
    <source>
        <dbReference type="ARBA" id="ARBA00022801"/>
    </source>
</evidence>
<evidence type="ECO:0000256" key="4">
    <source>
        <dbReference type="ARBA" id="ARBA00022723"/>
    </source>
</evidence>
<dbReference type="STRING" id="2718.CHUV0807_0500"/>
<evidence type="ECO:0000256" key="8">
    <source>
        <dbReference type="HAMAP-Rule" id="MF_00009"/>
    </source>
</evidence>
<evidence type="ECO:0000313" key="9">
    <source>
        <dbReference type="EMBL" id="EEV88718.1"/>
    </source>
</evidence>
<dbReference type="AlphaFoldDB" id="C8N9N0"/>